<proteinExistence type="predicted"/>
<protein>
    <recommendedName>
        <fullName evidence="4">CBS domain-containing protein</fullName>
    </recommendedName>
</protein>
<reference evidence="3" key="1">
    <citation type="submission" date="2015-08" db="EMBL/GenBank/DDBJ databases">
        <title>Complete DNA Sequence of Pseudomonas syringae pv. actinidiae, the Causal Agent of Kiwifruit Canker Disease.</title>
        <authorList>
            <person name="Rikkerink E.H.A."/>
            <person name="Fineran P.C."/>
        </authorList>
    </citation>
    <scope>NUCLEOTIDE SEQUENCE</scope>
    <source>
        <strain evidence="3">DSM 13666</strain>
    </source>
</reference>
<dbReference type="Pfam" id="PF03445">
    <property type="entry name" value="DUF294"/>
    <property type="match status" value="1"/>
</dbReference>
<evidence type="ECO:0000259" key="2">
    <source>
        <dbReference type="Pfam" id="PF10335"/>
    </source>
</evidence>
<dbReference type="OMA" id="GYVMATN"/>
<dbReference type="CDD" id="cd05401">
    <property type="entry name" value="NT_GlnE_GlnD_like"/>
    <property type="match status" value="1"/>
</dbReference>
<dbReference type="InterPro" id="IPR005105">
    <property type="entry name" value="GlnD_Uridyltrans_N"/>
</dbReference>
<dbReference type="RefSeq" id="WP_010899958.1">
    <property type="nucleotide sequence ID" value="NZ_CP040441.1"/>
</dbReference>
<dbReference type="SUPFAM" id="SSF81301">
    <property type="entry name" value="Nucleotidyltransferase"/>
    <property type="match status" value="1"/>
</dbReference>
<feature type="domain" description="Protein-PII uridylyltransferase N-terminal" evidence="1">
    <location>
        <begin position="32"/>
        <end position="154"/>
    </location>
</feature>
<sequence length="336" mass="39341">MAQKRSDDLSIIRAADSYGELLQHRLTLISSTKKDHQTLNHCHDEIIKQVVALALQRIESEWGAPPTHFVFFVMGSAGRMEQSIWSDQDHGLLYLEEHDDNQAYFLALGREIEEGLAKVGYERCDGLVMASHPRWCCSQAAWHDQQQRWMKENTWEAYRHLLTFFDGRPLVGDANLMEDVKVNLLQRIETNRQLLKRFMQNTERLKKGIGLFGQLLVESKGTARGLFDIKQVTLFPYVNALRLLALKEQITAAPTVARYEAIRDRYSDVYETKRMFEQLLSKRLEWQQDVPNYERIHYLDLTQLTKDERNELKAWTVTGHKLYRSVEEAVKREWSL</sequence>
<dbReference type="GO" id="GO:0008773">
    <property type="term" value="F:[protein-PII] uridylyltransferase activity"/>
    <property type="evidence" value="ECO:0007669"/>
    <property type="project" value="InterPro"/>
</dbReference>
<evidence type="ECO:0000259" key="1">
    <source>
        <dbReference type="Pfam" id="PF03445"/>
    </source>
</evidence>
<name>A0A0M0KFG6_ALKHA</name>
<organism evidence="3">
    <name type="scientific">Halalkalibacterium halodurans</name>
    <name type="common">Bacillus halodurans</name>
    <dbReference type="NCBI Taxonomy" id="86665"/>
    <lineage>
        <taxon>Bacteria</taxon>
        <taxon>Bacillati</taxon>
        <taxon>Bacillota</taxon>
        <taxon>Bacilli</taxon>
        <taxon>Bacillales</taxon>
        <taxon>Bacillaceae</taxon>
        <taxon>Halalkalibacterium (ex Joshi et al. 2022)</taxon>
    </lineage>
</organism>
<dbReference type="InterPro" id="IPR018821">
    <property type="entry name" value="DUF294_put_nucleoTrafse_sb-bd"/>
</dbReference>
<comment type="caution">
    <text evidence="3">The sequence shown here is derived from an EMBL/GenBank/DDBJ whole genome shotgun (WGS) entry which is preliminary data.</text>
</comment>
<feature type="domain" description="DUF294" evidence="2">
    <location>
        <begin position="193"/>
        <end position="327"/>
    </location>
</feature>
<accession>A0A0M0KFG6</accession>
<dbReference type="InterPro" id="IPR043519">
    <property type="entry name" value="NT_sf"/>
</dbReference>
<evidence type="ECO:0000313" key="3">
    <source>
        <dbReference type="EMBL" id="KOO37544.1"/>
    </source>
</evidence>
<evidence type="ECO:0008006" key="4">
    <source>
        <dbReference type="Google" id="ProtNLM"/>
    </source>
</evidence>
<dbReference type="GeneID" id="87599379"/>
<dbReference type="AlphaFoldDB" id="A0A0M0KFG6"/>
<gene>
    <name evidence="3" type="ORF">AMD02_00820</name>
</gene>
<dbReference type="EMBL" id="LILD01000001">
    <property type="protein sequence ID" value="KOO37544.1"/>
    <property type="molecule type" value="Genomic_DNA"/>
</dbReference>
<dbReference type="PATRIC" id="fig|136160.3.peg.349"/>
<dbReference type="Pfam" id="PF10335">
    <property type="entry name" value="DUF294_C"/>
    <property type="match status" value="1"/>
</dbReference>